<evidence type="ECO:0000313" key="4">
    <source>
        <dbReference type="EMBL" id="EQC31976.1"/>
    </source>
</evidence>
<dbReference type="OrthoDB" id="79495at2759"/>
<reference evidence="4 5" key="1">
    <citation type="submission" date="2012-04" db="EMBL/GenBank/DDBJ databases">
        <title>The Genome Sequence of Saprolegnia declina VS20.</title>
        <authorList>
            <consortium name="The Broad Institute Genome Sequencing Platform"/>
            <person name="Russ C."/>
            <person name="Nusbaum C."/>
            <person name="Tyler B."/>
            <person name="van West P."/>
            <person name="Dieguez-Uribeondo J."/>
            <person name="de Bruijn I."/>
            <person name="Tripathy S."/>
            <person name="Jiang R."/>
            <person name="Young S.K."/>
            <person name="Zeng Q."/>
            <person name="Gargeya S."/>
            <person name="Fitzgerald M."/>
            <person name="Haas B."/>
            <person name="Abouelleil A."/>
            <person name="Alvarado L."/>
            <person name="Arachchi H.M."/>
            <person name="Berlin A."/>
            <person name="Chapman S.B."/>
            <person name="Goldberg J."/>
            <person name="Griggs A."/>
            <person name="Gujja S."/>
            <person name="Hansen M."/>
            <person name="Howarth C."/>
            <person name="Imamovic A."/>
            <person name="Larimer J."/>
            <person name="McCowen C."/>
            <person name="Montmayeur A."/>
            <person name="Murphy C."/>
            <person name="Neiman D."/>
            <person name="Pearson M."/>
            <person name="Priest M."/>
            <person name="Roberts A."/>
            <person name="Saif S."/>
            <person name="Shea T."/>
            <person name="Sisk P."/>
            <person name="Sykes S."/>
            <person name="Wortman J."/>
            <person name="Nusbaum C."/>
            <person name="Birren B."/>
        </authorList>
    </citation>
    <scope>NUCLEOTIDE SEQUENCE [LARGE SCALE GENOMIC DNA]</scope>
    <source>
        <strain evidence="4 5">VS20</strain>
    </source>
</reference>
<dbReference type="InParanoid" id="T0QBF3"/>
<feature type="chain" id="PRO_5004583187" evidence="3">
    <location>
        <begin position="24"/>
        <end position="280"/>
    </location>
</feature>
<gene>
    <name evidence="4" type="ORF">SDRG_10490</name>
</gene>
<sequence>MRRWSATTTLVACLLLAISGVAASNETTPTITTVVTPTTVTPPPTTTAAPTTTPPPTTTPAPTTTASPTTTAPPTQPPLTTAPPTQAPPTAAPVTNAPKTAAPATQAPTASPSTDAPTPSTSAAAPTPTTTTALRTATKSPVVTPAPSEAESTALGVWPVVGIIAAGAIVLAGGVVCFIKRRHMRSSTTVRDDPLTPTHAAGAAVFDTYTDGTTPTAADVDTAPRFHNENDSYMEEARRPQLWESTLESQADTSFVSDSHGTAFDSFVSRSSTGNDTFVR</sequence>
<feature type="region of interest" description="Disordered" evidence="1">
    <location>
        <begin position="33"/>
        <end position="150"/>
    </location>
</feature>
<dbReference type="RefSeq" id="XP_008614704.1">
    <property type="nucleotide sequence ID" value="XM_008616482.1"/>
</dbReference>
<keyword evidence="3" id="KW-0732">Signal</keyword>
<keyword evidence="2" id="KW-1133">Transmembrane helix</keyword>
<feature type="compositionally biased region" description="Pro residues" evidence="1">
    <location>
        <begin position="74"/>
        <end position="91"/>
    </location>
</feature>
<evidence type="ECO:0000256" key="3">
    <source>
        <dbReference type="SAM" id="SignalP"/>
    </source>
</evidence>
<dbReference type="AlphaFoldDB" id="T0QBF3"/>
<feature type="transmembrane region" description="Helical" evidence="2">
    <location>
        <begin position="157"/>
        <end position="179"/>
    </location>
</feature>
<dbReference type="Proteomes" id="UP000030762">
    <property type="component" value="Unassembled WGS sequence"/>
</dbReference>
<evidence type="ECO:0000256" key="1">
    <source>
        <dbReference type="SAM" id="MobiDB-lite"/>
    </source>
</evidence>
<evidence type="ECO:0000256" key="2">
    <source>
        <dbReference type="SAM" id="Phobius"/>
    </source>
</evidence>
<dbReference type="STRING" id="1156394.T0QBF3"/>
<proteinExistence type="predicted"/>
<dbReference type="GeneID" id="19951217"/>
<keyword evidence="2" id="KW-0812">Transmembrane</keyword>
<dbReference type="EMBL" id="JH767166">
    <property type="protein sequence ID" value="EQC31976.1"/>
    <property type="molecule type" value="Genomic_DNA"/>
</dbReference>
<keyword evidence="2" id="KW-0472">Membrane</keyword>
<evidence type="ECO:0000313" key="5">
    <source>
        <dbReference type="Proteomes" id="UP000030762"/>
    </source>
</evidence>
<feature type="compositionally biased region" description="Low complexity" evidence="1">
    <location>
        <begin position="60"/>
        <end position="73"/>
    </location>
</feature>
<keyword evidence="5" id="KW-1185">Reference proteome</keyword>
<name>T0QBF3_SAPDV</name>
<dbReference type="VEuPathDB" id="FungiDB:SDRG_10490"/>
<dbReference type="OMA" id="QHENDSY"/>
<accession>T0QBF3</accession>
<protein>
    <submittedName>
        <fullName evidence="4">Uncharacterized protein</fullName>
    </submittedName>
</protein>
<organism evidence="4 5">
    <name type="scientific">Saprolegnia diclina (strain VS20)</name>
    <dbReference type="NCBI Taxonomy" id="1156394"/>
    <lineage>
        <taxon>Eukaryota</taxon>
        <taxon>Sar</taxon>
        <taxon>Stramenopiles</taxon>
        <taxon>Oomycota</taxon>
        <taxon>Saprolegniomycetes</taxon>
        <taxon>Saprolegniales</taxon>
        <taxon>Saprolegniaceae</taxon>
        <taxon>Saprolegnia</taxon>
    </lineage>
</organism>
<feature type="compositionally biased region" description="Low complexity" evidence="1">
    <location>
        <begin position="92"/>
        <end position="138"/>
    </location>
</feature>
<feature type="signal peptide" evidence="3">
    <location>
        <begin position="1"/>
        <end position="23"/>
    </location>
</feature>